<protein>
    <submittedName>
        <fullName evidence="2">Uncharacterized protein</fullName>
    </submittedName>
</protein>
<evidence type="ECO:0000256" key="1">
    <source>
        <dbReference type="SAM" id="MobiDB-lite"/>
    </source>
</evidence>
<dbReference type="EMBL" id="GBEZ01003610">
    <property type="protein sequence ID" value="JAC81546.1"/>
    <property type="molecule type" value="Transcribed_RNA"/>
</dbReference>
<proteinExistence type="predicted"/>
<name>A0A061SFN8_9CHLO</name>
<feature type="compositionally biased region" description="Basic residues" evidence="1">
    <location>
        <begin position="86"/>
        <end position="98"/>
    </location>
</feature>
<evidence type="ECO:0000313" key="2">
    <source>
        <dbReference type="EMBL" id="JAC81546.1"/>
    </source>
</evidence>
<organism evidence="2">
    <name type="scientific">Tetraselmis sp. GSL018</name>
    <dbReference type="NCBI Taxonomy" id="582737"/>
    <lineage>
        <taxon>Eukaryota</taxon>
        <taxon>Viridiplantae</taxon>
        <taxon>Chlorophyta</taxon>
        <taxon>core chlorophytes</taxon>
        <taxon>Chlorodendrophyceae</taxon>
        <taxon>Chlorodendrales</taxon>
        <taxon>Chlorodendraceae</taxon>
        <taxon>Tetraselmis</taxon>
    </lineage>
</organism>
<sequence>MSADIDALMAEDEDLQDKPPAPCVPDIPAAAAAWLPPSEDAAPPRQSDLGRGPSPVPKRKAEPVGNGGASFAQHENRPPAFDIYRQRRRQKMAHQGAH</sequence>
<dbReference type="AlphaFoldDB" id="A0A061SFN8"/>
<gene>
    <name evidence="2" type="ORF">TSPGSL018_7679</name>
</gene>
<reference evidence="2" key="1">
    <citation type="submission" date="2014-05" db="EMBL/GenBank/DDBJ databases">
        <title>The transcriptome of the halophilic microalga Tetraselmis sp. GSL018 isolated from the Great Salt Lake, Utah.</title>
        <authorList>
            <person name="Jinkerson R.E."/>
            <person name="D'Adamo S."/>
            <person name="Posewitz M.C."/>
        </authorList>
    </citation>
    <scope>NUCLEOTIDE SEQUENCE</scope>
    <source>
        <strain evidence="2">GSL018</strain>
    </source>
</reference>
<accession>A0A061SFN8</accession>
<feature type="region of interest" description="Disordered" evidence="1">
    <location>
        <begin position="1"/>
        <end position="98"/>
    </location>
</feature>